<name>A0ACD3AV08_9AGAR</name>
<sequence length="309" mass="33873">MDFSMQENHSLSWSNVALALSFVAFSMMFSFSFGLGVESSMGVGAFRCVVQLTAVATVLQRVFEAERVWAVASISLLLNLLGTIEIVLNKSQRRHRNMFLSVLLSLLCATIPISILGTRFAMSKEKFWIPVDYIPIVGMLCGSTISGIVVSTSYILKELEENQDKVEIYLALGASRMEACKPIAVEALRLALTPSINRMSVLGIIAIPGMMTGAILGGASVQQAARLQMVITFMESASTSLAAMISTMWALSCVVDREHRVRNERVDNRDHVVWRVVRKVGTGARDVVCGFARKSNSEEDDGEREPLLG</sequence>
<gene>
    <name evidence="1" type="ORF">BDN72DRAFT_959366</name>
</gene>
<evidence type="ECO:0000313" key="1">
    <source>
        <dbReference type="EMBL" id="TFK69670.1"/>
    </source>
</evidence>
<dbReference type="Proteomes" id="UP000308600">
    <property type="component" value="Unassembled WGS sequence"/>
</dbReference>
<evidence type="ECO:0000313" key="2">
    <source>
        <dbReference type="Proteomes" id="UP000308600"/>
    </source>
</evidence>
<keyword evidence="2" id="KW-1185">Reference proteome</keyword>
<proteinExistence type="predicted"/>
<reference evidence="1 2" key="1">
    <citation type="journal article" date="2019" name="Nat. Ecol. Evol.">
        <title>Megaphylogeny resolves global patterns of mushroom evolution.</title>
        <authorList>
            <person name="Varga T."/>
            <person name="Krizsan K."/>
            <person name="Foldi C."/>
            <person name="Dima B."/>
            <person name="Sanchez-Garcia M."/>
            <person name="Sanchez-Ramirez S."/>
            <person name="Szollosi G.J."/>
            <person name="Szarkandi J.G."/>
            <person name="Papp V."/>
            <person name="Albert L."/>
            <person name="Andreopoulos W."/>
            <person name="Angelini C."/>
            <person name="Antonin V."/>
            <person name="Barry K.W."/>
            <person name="Bougher N.L."/>
            <person name="Buchanan P."/>
            <person name="Buyck B."/>
            <person name="Bense V."/>
            <person name="Catcheside P."/>
            <person name="Chovatia M."/>
            <person name="Cooper J."/>
            <person name="Damon W."/>
            <person name="Desjardin D."/>
            <person name="Finy P."/>
            <person name="Geml J."/>
            <person name="Haridas S."/>
            <person name="Hughes K."/>
            <person name="Justo A."/>
            <person name="Karasinski D."/>
            <person name="Kautmanova I."/>
            <person name="Kiss B."/>
            <person name="Kocsube S."/>
            <person name="Kotiranta H."/>
            <person name="LaButti K.M."/>
            <person name="Lechner B.E."/>
            <person name="Liimatainen K."/>
            <person name="Lipzen A."/>
            <person name="Lukacs Z."/>
            <person name="Mihaltcheva S."/>
            <person name="Morgado L.N."/>
            <person name="Niskanen T."/>
            <person name="Noordeloos M.E."/>
            <person name="Ohm R.A."/>
            <person name="Ortiz-Santana B."/>
            <person name="Ovrebo C."/>
            <person name="Racz N."/>
            <person name="Riley R."/>
            <person name="Savchenko A."/>
            <person name="Shiryaev A."/>
            <person name="Soop K."/>
            <person name="Spirin V."/>
            <person name="Szebenyi C."/>
            <person name="Tomsovsky M."/>
            <person name="Tulloss R.E."/>
            <person name="Uehling J."/>
            <person name="Grigoriev I.V."/>
            <person name="Vagvolgyi C."/>
            <person name="Papp T."/>
            <person name="Martin F.M."/>
            <person name="Miettinen O."/>
            <person name="Hibbett D.S."/>
            <person name="Nagy L.G."/>
        </authorList>
    </citation>
    <scope>NUCLEOTIDE SEQUENCE [LARGE SCALE GENOMIC DNA]</scope>
    <source>
        <strain evidence="1 2">NL-1719</strain>
    </source>
</reference>
<protein>
    <submittedName>
        <fullName evidence="1">Uncharacterized protein</fullName>
    </submittedName>
</protein>
<accession>A0ACD3AV08</accession>
<dbReference type="EMBL" id="ML208326">
    <property type="protein sequence ID" value="TFK69670.1"/>
    <property type="molecule type" value="Genomic_DNA"/>
</dbReference>
<organism evidence="1 2">
    <name type="scientific">Pluteus cervinus</name>
    <dbReference type="NCBI Taxonomy" id="181527"/>
    <lineage>
        <taxon>Eukaryota</taxon>
        <taxon>Fungi</taxon>
        <taxon>Dikarya</taxon>
        <taxon>Basidiomycota</taxon>
        <taxon>Agaricomycotina</taxon>
        <taxon>Agaricomycetes</taxon>
        <taxon>Agaricomycetidae</taxon>
        <taxon>Agaricales</taxon>
        <taxon>Pluteineae</taxon>
        <taxon>Pluteaceae</taxon>
        <taxon>Pluteus</taxon>
    </lineage>
</organism>